<dbReference type="PROSITE" id="PS50949">
    <property type="entry name" value="HTH_GNTR"/>
    <property type="match status" value="1"/>
</dbReference>
<dbReference type="Gene3D" id="1.20.120.530">
    <property type="entry name" value="GntR ligand-binding domain-like"/>
    <property type="match status" value="1"/>
</dbReference>
<dbReference type="PANTHER" id="PTHR43537">
    <property type="entry name" value="TRANSCRIPTIONAL REGULATOR, GNTR FAMILY"/>
    <property type="match status" value="1"/>
</dbReference>
<evidence type="ECO:0000256" key="3">
    <source>
        <dbReference type="ARBA" id="ARBA00023163"/>
    </source>
</evidence>
<protein>
    <submittedName>
        <fullName evidence="5">GntR family transcriptional regulator</fullName>
    </submittedName>
</protein>
<dbReference type="InterPro" id="IPR000524">
    <property type="entry name" value="Tscrpt_reg_HTH_GntR"/>
</dbReference>
<dbReference type="Pfam" id="PF00392">
    <property type="entry name" value="GntR"/>
    <property type="match status" value="1"/>
</dbReference>
<dbReference type="Gene3D" id="1.10.10.10">
    <property type="entry name" value="Winged helix-like DNA-binding domain superfamily/Winged helix DNA-binding domain"/>
    <property type="match status" value="1"/>
</dbReference>
<dbReference type="InterPro" id="IPR036390">
    <property type="entry name" value="WH_DNA-bd_sf"/>
</dbReference>
<organism evidence="5 6">
    <name type="scientific">Brevibacterium salitolerans</name>
    <dbReference type="NCBI Taxonomy" id="1403566"/>
    <lineage>
        <taxon>Bacteria</taxon>
        <taxon>Bacillati</taxon>
        <taxon>Actinomycetota</taxon>
        <taxon>Actinomycetes</taxon>
        <taxon>Micrococcales</taxon>
        <taxon>Brevibacteriaceae</taxon>
        <taxon>Brevibacterium</taxon>
    </lineage>
</organism>
<feature type="domain" description="HTH gntR-type" evidence="4">
    <location>
        <begin position="3"/>
        <end position="70"/>
    </location>
</feature>
<proteinExistence type="predicted"/>
<evidence type="ECO:0000256" key="1">
    <source>
        <dbReference type="ARBA" id="ARBA00023015"/>
    </source>
</evidence>
<evidence type="ECO:0000256" key="2">
    <source>
        <dbReference type="ARBA" id="ARBA00023125"/>
    </source>
</evidence>
<keyword evidence="6" id="KW-1185">Reference proteome</keyword>
<comment type="caution">
    <text evidence="5">The sequence shown here is derived from an EMBL/GenBank/DDBJ whole genome shotgun (WGS) entry which is preliminary data.</text>
</comment>
<dbReference type="CDD" id="cd07377">
    <property type="entry name" value="WHTH_GntR"/>
    <property type="match status" value="1"/>
</dbReference>
<keyword evidence="1" id="KW-0805">Transcription regulation</keyword>
<dbReference type="PANTHER" id="PTHR43537:SF5">
    <property type="entry name" value="UXU OPERON TRANSCRIPTIONAL REGULATOR"/>
    <property type="match status" value="1"/>
</dbReference>
<reference evidence="5 6" key="1">
    <citation type="journal article" date="2019" name="Int. J. Syst. Evol. Microbiol.">
        <title>The Global Catalogue of Microorganisms (GCM) 10K type strain sequencing project: providing services to taxonomists for standard genome sequencing and annotation.</title>
        <authorList>
            <consortium name="The Broad Institute Genomics Platform"/>
            <consortium name="The Broad Institute Genome Sequencing Center for Infectious Disease"/>
            <person name="Wu L."/>
            <person name="Ma J."/>
        </authorList>
    </citation>
    <scope>NUCLEOTIDE SEQUENCE [LARGE SCALE GENOMIC DNA]</scope>
    <source>
        <strain evidence="5 6">JCM 15900</strain>
    </source>
</reference>
<dbReference type="RefSeq" id="WP_291797921.1">
    <property type="nucleotide sequence ID" value="NZ_BAAAPZ010000004.1"/>
</dbReference>
<name>A0ABN2WJV1_9MICO</name>
<dbReference type="Pfam" id="PF07729">
    <property type="entry name" value="FCD"/>
    <property type="match status" value="1"/>
</dbReference>
<dbReference type="SMART" id="SM00895">
    <property type="entry name" value="FCD"/>
    <property type="match status" value="1"/>
</dbReference>
<evidence type="ECO:0000313" key="5">
    <source>
        <dbReference type="EMBL" id="GAA2093398.1"/>
    </source>
</evidence>
<evidence type="ECO:0000313" key="6">
    <source>
        <dbReference type="Proteomes" id="UP001500984"/>
    </source>
</evidence>
<dbReference type="InterPro" id="IPR008920">
    <property type="entry name" value="TF_FadR/GntR_C"/>
</dbReference>
<dbReference type="SUPFAM" id="SSF48008">
    <property type="entry name" value="GntR ligand-binding domain-like"/>
    <property type="match status" value="1"/>
</dbReference>
<accession>A0ABN2WJV1</accession>
<sequence>MSSPAAVRVTEQVRADIIFGRIAAGTRLTEKLLSERYAVSRVPVRECLRALEAEGLVEVRSYAGATVVAPHEEDLEVLFDLRHTLETEVVRRAALRAQEQLDLDVPGEGWWALRRAATAVLEEGDAALAAGEAARLPSCNHRFHLLLAEMSGATSLLGILRQVSGRIERLFSVAGTHRGGGAWDEHRAILAAVLDGRAEDAPALMAAHLERSRAGLRAAKVR</sequence>
<dbReference type="SUPFAM" id="SSF46785">
    <property type="entry name" value="Winged helix' DNA-binding domain"/>
    <property type="match status" value="1"/>
</dbReference>
<dbReference type="InterPro" id="IPR011711">
    <property type="entry name" value="GntR_C"/>
</dbReference>
<gene>
    <name evidence="5" type="ORF">GCM10009823_11700</name>
</gene>
<dbReference type="EMBL" id="BAAAPZ010000004">
    <property type="protein sequence ID" value="GAA2093398.1"/>
    <property type="molecule type" value="Genomic_DNA"/>
</dbReference>
<dbReference type="PRINTS" id="PR00035">
    <property type="entry name" value="HTHGNTR"/>
</dbReference>
<dbReference type="Proteomes" id="UP001500984">
    <property type="component" value="Unassembled WGS sequence"/>
</dbReference>
<keyword evidence="2" id="KW-0238">DNA-binding</keyword>
<keyword evidence="3" id="KW-0804">Transcription</keyword>
<dbReference type="SMART" id="SM00345">
    <property type="entry name" value="HTH_GNTR"/>
    <property type="match status" value="1"/>
</dbReference>
<dbReference type="InterPro" id="IPR036388">
    <property type="entry name" value="WH-like_DNA-bd_sf"/>
</dbReference>
<evidence type="ECO:0000259" key="4">
    <source>
        <dbReference type="PROSITE" id="PS50949"/>
    </source>
</evidence>